<keyword evidence="2" id="KW-1185">Reference proteome</keyword>
<dbReference type="EMBL" id="QXFK01000016">
    <property type="protein sequence ID" value="RIV78132.1"/>
    <property type="molecule type" value="Genomic_DNA"/>
</dbReference>
<sequence length="182" mass="20219">MTSPAAFLAPIVLLLSPPAPVDEAGNASASRNSVVEGRTEPGWRVFDEVRSAPVQRQVRIEQRVVIRIVPRSAATRQGTSSFVEASRPNTRLVERKAGDCVPAAAVGAVQPAPDNRLMLFMRDRRLYSVKLERSCHARDFYSGFYVERNDDGMICVDRDKLQSRTGSKCEVTAISQMVRQRD</sequence>
<dbReference type="RefSeq" id="WP_119513445.1">
    <property type="nucleotide sequence ID" value="NZ_QXFK01000016.1"/>
</dbReference>
<dbReference type="AlphaFoldDB" id="A0A418NHL1"/>
<evidence type="ECO:0000313" key="2">
    <source>
        <dbReference type="Proteomes" id="UP000285092"/>
    </source>
</evidence>
<protein>
    <submittedName>
        <fullName evidence="1">Uncharacterized protein</fullName>
    </submittedName>
</protein>
<reference evidence="1 2" key="1">
    <citation type="submission" date="2018-08" db="EMBL/GenBank/DDBJ databases">
        <title>Altererythrobacter sp.Ery1 and Ery12, the genome sequencing of novel strains in genus Alterythrobacter.</title>
        <authorList>
            <person name="Cheng H."/>
            <person name="Wu Y.-H."/>
            <person name="Fang C."/>
            <person name="Xu X.-W."/>
        </authorList>
    </citation>
    <scope>NUCLEOTIDE SEQUENCE [LARGE SCALE GENOMIC DNA]</scope>
    <source>
        <strain evidence="1 2">Ery1</strain>
    </source>
</reference>
<evidence type="ECO:0000313" key="1">
    <source>
        <dbReference type="EMBL" id="RIV78132.1"/>
    </source>
</evidence>
<proteinExistence type="predicted"/>
<accession>A0A418NHL1</accession>
<gene>
    <name evidence="1" type="ORF">D2V04_09670</name>
</gene>
<comment type="caution">
    <text evidence="1">The sequence shown here is derived from an EMBL/GenBank/DDBJ whole genome shotgun (WGS) entry which is preliminary data.</text>
</comment>
<dbReference type="OrthoDB" id="7596012at2"/>
<name>A0A418NHL1_9SPHN</name>
<organism evidence="1 2">
    <name type="scientific">Pelagerythrobacter aerophilus</name>
    <dbReference type="NCBI Taxonomy" id="2306995"/>
    <lineage>
        <taxon>Bacteria</taxon>
        <taxon>Pseudomonadati</taxon>
        <taxon>Pseudomonadota</taxon>
        <taxon>Alphaproteobacteria</taxon>
        <taxon>Sphingomonadales</taxon>
        <taxon>Erythrobacteraceae</taxon>
        <taxon>Pelagerythrobacter</taxon>
    </lineage>
</organism>
<dbReference type="Proteomes" id="UP000285092">
    <property type="component" value="Unassembled WGS sequence"/>
</dbReference>